<name>A0A848F5V6_9BURK</name>
<keyword evidence="2" id="KW-1185">Reference proteome</keyword>
<dbReference type="Proteomes" id="UP000574067">
    <property type="component" value="Unassembled WGS sequence"/>
</dbReference>
<gene>
    <name evidence="1" type="ORF">HHL10_03100</name>
</gene>
<accession>A0A848F5V6</accession>
<evidence type="ECO:0000313" key="2">
    <source>
        <dbReference type="Proteomes" id="UP000574067"/>
    </source>
</evidence>
<organism evidence="1 2">
    <name type="scientific">Azohydromonas caseinilytica</name>
    <dbReference type="NCBI Taxonomy" id="2728836"/>
    <lineage>
        <taxon>Bacteria</taxon>
        <taxon>Pseudomonadati</taxon>
        <taxon>Pseudomonadota</taxon>
        <taxon>Betaproteobacteria</taxon>
        <taxon>Burkholderiales</taxon>
        <taxon>Sphaerotilaceae</taxon>
        <taxon>Azohydromonas</taxon>
    </lineage>
</organism>
<dbReference type="AlphaFoldDB" id="A0A848F5V6"/>
<dbReference type="RefSeq" id="WP_169158839.1">
    <property type="nucleotide sequence ID" value="NZ_JABBFW010000001.1"/>
</dbReference>
<dbReference type="EMBL" id="JABBFW010000001">
    <property type="protein sequence ID" value="NML13969.1"/>
    <property type="molecule type" value="Genomic_DNA"/>
</dbReference>
<protein>
    <submittedName>
        <fullName evidence="1">Uncharacterized protein</fullName>
    </submittedName>
</protein>
<sequence length="77" mass="8557">MSLAVNLPGVRDVARRLHLPEALAGLKAFAGATRRFIEAVNSTDVRGEMLQLSHQLRLQDPVSSQRLRAAAFKSWME</sequence>
<reference evidence="1 2" key="1">
    <citation type="submission" date="2020-04" db="EMBL/GenBank/DDBJ databases">
        <title>Azohydromonas sp. isolated from soil.</title>
        <authorList>
            <person name="Dahal R.H."/>
        </authorList>
    </citation>
    <scope>NUCLEOTIDE SEQUENCE [LARGE SCALE GENOMIC DNA]</scope>
    <source>
        <strain evidence="1 2">G-1-1-14</strain>
    </source>
</reference>
<comment type="caution">
    <text evidence="1">The sequence shown here is derived from an EMBL/GenBank/DDBJ whole genome shotgun (WGS) entry which is preliminary data.</text>
</comment>
<evidence type="ECO:0000313" key="1">
    <source>
        <dbReference type="EMBL" id="NML13969.1"/>
    </source>
</evidence>
<proteinExistence type="predicted"/>